<keyword evidence="5 9" id="KW-0406">Ion transport</keyword>
<dbReference type="Gene3D" id="3.10.580.20">
    <property type="match status" value="1"/>
</dbReference>
<sequence>MTQARTSTAQLEEELAQIRRYEDFSTIDWVKDAIIERYRQSSIQTQNRNDTSWRAWRKLTYETTQTWIVVTLVGAAIGLNSALIAIVTDWLSDIKLGYCSEAWWLNQKFCCWEIEARDGSCENWIHWSQALHMGPDVFVVKWIFYVFWATLFATTCAYLVKVFAPYAAGSGISEIKCILAGFVMRGFLGSWTLMMKSVGLTMAVASNLSIGKEGPSVHMACCVGNVISRCFQKFRTSKAEMREILTASSAAGVAVAFGSPIGGVLFALEEMSSTFPNRTMWKSFFCAMIATMVLQAMNPFRTGKLVMFQVSYDREWHFFEYLFVVVIGIFGGLYGALVIKFNLIVAQLRKRYLKNYGVSEAAALAFFTALIAYPNVFMRIDMTEIMGILFRECEGAQGENYYGLCETNGVGRLVVLLLVATVLRTIGTIVTYGCRVPCGIFVPSMAIGATFGRMIGLLVKAWQVSNPDFFLFASCNPDMPCITPGTYAFLGAAAALCGVMRITVSVVVIMFELTGQITYILPTMIALMITRAVGDWFGADGIADRYIRLNGYPFLDKEDHVFGVPVSHVMQSEMTVMTATGMKFKEIDEILRNTNFQGFPVVQDNKSMAFIGYIGRSELRYLLDKARSVYKAHDTTGVRFSPDTNEDPEVLTSTSDVDHVIPGSSDFLDFGPYVDQTPITVHPKLYLETVMDMFKQLGPRVVLLEQGGKLVGLVTIKDVLRYMARIETSNTTDEAIDDMEQSDCMRSLMAWISRRSGRTGTYTQLNSQPEEEIHELHGR</sequence>
<keyword evidence="12" id="KW-1185">Reference proteome</keyword>
<feature type="transmembrane region" description="Helical" evidence="9">
    <location>
        <begin position="318"/>
        <end position="343"/>
    </location>
</feature>
<dbReference type="GO" id="GO:0006879">
    <property type="term" value="P:intracellular iron ion homeostasis"/>
    <property type="evidence" value="ECO:0007669"/>
    <property type="project" value="TreeGrafter"/>
</dbReference>
<feature type="transmembrane region" description="Helical" evidence="9">
    <location>
        <begin position="175"/>
        <end position="194"/>
    </location>
</feature>
<dbReference type="VEuPathDB" id="FungiDB:PHYBLDRAFT_177427"/>
<feature type="domain" description="CBS" evidence="10">
    <location>
        <begin position="674"/>
        <end position="729"/>
    </location>
</feature>
<evidence type="ECO:0000256" key="5">
    <source>
        <dbReference type="ARBA" id="ARBA00023065"/>
    </source>
</evidence>
<feature type="transmembrane region" description="Helical" evidence="9">
    <location>
        <begin position="440"/>
        <end position="462"/>
    </location>
</feature>
<dbReference type="AlphaFoldDB" id="A0A162U7T5"/>
<feature type="transmembrane region" description="Helical" evidence="9">
    <location>
        <begin position="487"/>
        <end position="511"/>
    </location>
</feature>
<comment type="subcellular location">
    <subcellularLocation>
        <location evidence="1 9">Membrane</location>
        <topology evidence="1 9">Multi-pass membrane protein</topology>
    </subcellularLocation>
</comment>
<evidence type="ECO:0000256" key="4">
    <source>
        <dbReference type="ARBA" id="ARBA00022989"/>
    </source>
</evidence>
<dbReference type="InterPro" id="IPR014743">
    <property type="entry name" value="Cl-channel_core"/>
</dbReference>
<dbReference type="PANTHER" id="PTHR45711">
    <property type="entry name" value="CHLORIDE CHANNEL PROTEIN"/>
    <property type="match status" value="1"/>
</dbReference>
<proteinExistence type="inferred from homology"/>
<dbReference type="CDD" id="cd04591">
    <property type="entry name" value="CBS_pair_voltage-gated_CLC_euk_bac"/>
    <property type="match status" value="1"/>
</dbReference>
<dbReference type="InterPro" id="IPR046342">
    <property type="entry name" value="CBS_dom_sf"/>
</dbReference>
<dbReference type="PROSITE" id="PS51371">
    <property type="entry name" value="CBS"/>
    <property type="match status" value="1"/>
</dbReference>
<feature type="transmembrane region" description="Helical" evidence="9">
    <location>
        <begin position="67"/>
        <end position="87"/>
    </location>
</feature>
<keyword evidence="8" id="KW-0129">CBS domain</keyword>
<dbReference type="EMBL" id="KV440979">
    <property type="protein sequence ID" value="OAD74132.1"/>
    <property type="molecule type" value="Genomic_DNA"/>
</dbReference>
<evidence type="ECO:0000256" key="7">
    <source>
        <dbReference type="ARBA" id="ARBA00023214"/>
    </source>
</evidence>
<feature type="transmembrane region" description="Helical" evidence="9">
    <location>
        <begin position="355"/>
        <end position="373"/>
    </location>
</feature>
<evidence type="ECO:0000256" key="6">
    <source>
        <dbReference type="ARBA" id="ARBA00023136"/>
    </source>
</evidence>
<dbReference type="GO" id="GO:0005247">
    <property type="term" value="F:voltage-gated chloride channel activity"/>
    <property type="evidence" value="ECO:0007669"/>
    <property type="project" value="TreeGrafter"/>
</dbReference>
<dbReference type="Proteomes" id="UP000077315">
    <property type="component" value="Unassembled WGS sequence"/>
</dbReference>
<reference evidence="12" key="1">
    <citation type="submission" date="2015-06" db="EMBL/GenBank/DDBJ databases">
        <title>Expansion of signal transduction pathways in fungi by whole-genome duplication.</title>
        <authorList>
            <consortium name="DOE Joint Genome Institute"/>
            <person name="Corrochano L.M."/>
            <person name="Kuo A."/>
            <person name="Marcet-Houben M."/>
            <person name="Polaino S."/>
            <person name="Salamov A."/>
            <person name="Villalobos J.M."/>
            <person name="Alvarez M.I."/>
            <person name="Avalos J."/>
            <person name="Benito E.P."/>
            <person name="Benoit I."/>
            <person name="Burger G."/>
            <person name="Camino L.P."/>
            <person name="Canovas D."/>
            <person name="Cerda-Olmedo E."/>
            <person name="Cheng J.-F."/>
            <person name="Dominguez A."/>
            <person name="Elias M."/>
            <person name="Eslava A.P."/>
            <person name="Glaser F."/>
            <person name="Grimwood J."/>
            <person name="Gutierrez G."/>
            <person name="Heitman J."/>
            <person name="Henrissat B."/>
            <person name="Iturriaga E.A."/>
            <person name="Lang B.F."/>
            <person name="Lavin J.L."/>
            <person name="Lee S."/>
            <person name="Li W."/>
            <person name="Lindquist E."/>
            <person name="Lopez-Garcia S."/>
            <person name="Luque E.M."/>
            <person name="Marcos A.T."/>
            <person name="Martin J."/>
            <person name="McCluskey K."/>
            <person name="Medina H.R."/>
            <person name="Miralles-Duran A."/>
            <person name="Miyazaki A."/>
            <person name="Munoz-Torres E."/>
            <person name="Oguiza J.A."/>
            <person name="Ohm R."/>
            <person name="Olmedo M."/>
            <person name="Orejas M."/>
            <person name="Ortiz-Castellanos L."/>
            <person name="Pisabarro A.G."/>
            <person name="Rodriguez-Romero J."/>
            <person name="Ruiz-Herrera J."/>
            <person name="Ruiz-Vazquez R."/>
            <person name="Sanz C."/>
            <person name="Schackwitz W."/>
            <person name="Schmutz J."/>
            <person name="Shahriari M."/>
            <person name="Shelest E."/>
            <person name="Silva-Franco F."/>
            <person name="Soanes D."/>
            <person name="Syed K."/>
            <person name="Tagua V.G."/>
            <person name="Talbot N.J."/>
            <person name="Thon M."/>
            <person name="De vries R.P."/>
            <person name="Wiebenga A."/>
            <person name="Yadav J.S."/>
            <person name="Braun E.L."/>
            <person name="Baker S."/>
            <person name="Garre V."/>
            <person name="Horwitz B."/>
            <person name="Torres-Martinez S."/>
            <person name="Idnurm A."/>
            <person name="Herrera-Estrella A."/>
            <person name="Gabaldon T."/>
            <person name="Grigoriev I.V."/>
        </authorList>
    </citation>
    <scope>NUCLEOTIDE SEQUENCE [LARGE SCALE GENOMIC DNA]</scope>
    <source>
        <strain evidence="12">NRRL 1555(-)</strain>
    </source>
</reference>
<dbReference type="OrthoDB" id="44789at2759"/>
<accession>A0A162U7T5</accession>
<dbReference type="Pfam" id="PF00571">
    <property type="entry name" value="CBS"/>
    <property type="match status" value="1"/>
</dbReference>
<gene>
    <name evidence="11" type="ORF">PHYBLDRAFT_177427</name>
</gene>
<evidence type="ECO:0000256" key="9">
    <source>
        <dbReference type="RuleBase" id="RU361221"/>
    </source>
</evidence>
<dbReference type="GeneID" id="28998791"/>
<protein>
    <recommendedName>
        <fullName evidence="9">Chloride channel protein</fullName>
    </recommendedName>
</protein>
<dbReference type="GO" id="GO:0006878">
    <property type="term" value="P:intracellular copper ion homeostasis"/>
    <property type="evidence" value="ECO:0007669"/>
    <property type="project" value="TreeGrafter"/>
</dbReference>
<keyword evidence="4 9" id="KW-1133">Transmembrane helix</keyword>
<evidence type="ECO:0000313" key="12">
    <source>
        <dbReference type="Proteomes" id="UP000077315"/>
    </source>
</evidence>
<feature type="transmembrane region" description="Helical" evidence="9">
    <location>
        <begin position="413"/>
        <end position="433"/>
    </location>
</feature>
<dbReference type="GO" id="GO:0005769">
    <property type="term" value="C:early endosome"/>
    <property type="evidence" value="ECO:0007669"/>
    <property type="project" value="TreeGrafter"/>
</dbReference>
<evidence type="ECO:0000259" key="10">
    <source>
        <dbReference type="PROSITE" id="PS51371"/>
    </source>
</evidence>
<feature type="transmembrane region" description="Helical" evidence="9">
    <location>
        <begin position="244"/>
        <end position="268"/>
    </location>
</feature>
<keyword evidence="3 9" id="KW-0812">Transmembrane</keyword>
<evidence type="ECO:0000256" key="3">
    <source>
        <dbReference type="ARBA" id="ARBA00022692"/>
    </source>
</evidence>
<dbReference type="FunFam" id="1.10.3080.10:FF:000011">
    <property type="entry name" value="Chloride channel protein"/>
    <property type="match status" value="1"/>
</dbReference>
<dbReference type="Gene3D" id="1.10.3080.10">
    <property type="entry name" value="Clc chloride channel"/>
    <property type="match status" value="1"/>
</dbReference>
<dbReference type="InParanoid" id="A0A162U7T5"/>
<dbReference type="SMART" id="SM00116">
    <property type="entry name" value="CBS"/>
    <property type="match status" value="2"/>
</dbReference>
<dbReference type="FunCoup" id="A0A162U7T5">
    <property type="interactions" value="301"/>
</dbReference>
<dbReference type="GO" id="GO:0005794">
    <property type="term" value="C:Golgi apparatus"/>
    <property type="evidence" value="ECO:0007669"/>
    <property type="project" value="TreeGrafter"/>
</dbReference>
<dbReference type="RefSeq" id="XP_018292172.1">
    <property type="nucleotide sequence ID" value="XM_018437885.1"/>
</dbReference>
<feature type="transmembrane region" description="Helical" evidence="9">
    <location>
        <begin position="142"/>
        <end position="163"/>
    </location>
</feature>
<evidence type="ECO:0000256" key="1">
    <source>
        <dbReference type="ARBA" id="ARBA00004141"/>
    </source>
</evidence>
<evidence type="ECO:0000256" key="2">
    <source>
        <dbReference type="ARBA" id="ARBA00022448"/>
    </source>
</evidence>
<name>A0A162U7T5_PHYB8</name>
<dbReference type="GO" id="GO:0005886">
    <property type="term" value="C:plasma membrane"/>
    <property type="evidence" value="ECO:0007669"/>
    <property type="project" value="TreeGrafter"/>
</dbReference>
<evidence type="ECO:0000313" key="11">
    <source>
        <dbReference type="EMBL" id="OAD74132.1"/>
    </source>
</evidence>
<dbReference type="InterPro" id="IPR001807">
    <property type="entry name" value="ClC"/>
</dbReference>
<dbReference type="GO" id="GO:0005783">
    <property type="term" value="C:endoplasmic reticulum"/>
    <property type="evidence" value="ECO:0007669"/>
    <property type="project" value="TreeGrafter"/>
</dbReference>
<dbReference type="CDD" id="cd03684">
    <property type="entry name" value="ClC_3_like"/>
    <property type="match status" value="1"/>
</dbReference>
<dbReference type="SUPFAM" id="SSF54631">
    <property type="entry name" value="CBS-domain pair"/>
    <property type="match status" value="1"/>
</dbReference>
<dbReference type="InterPro" id="IPR000644">
    <property type="entry name" value="CBS_dom"/>
</dbReference>
<keyword evidence="2 9" id="KW-0813">Transport</keyword>
<dbReference type="PANTHER" id="PTHR45711:SF9">
    <property type="entry name" value="ANION_PROTON EXCHANGE TRANSPORTER GEF1"/>
    <property type="match status" value="1"/>
</dbReference>
<evidence type="ECO:0000256" key="8">
    <source>
        <dbReference type="PROSITE-ProRule" id="PRU00703"/>
    </source>
</evidence>
<keyword evidence="6 9" id="KW-0472">Membrane</keyword>
<organism evidence="11 12">
    <name type="scientific">Phycomyces blakesleeanus (strain ATCC 8743b / DSM 1359 / FGSC 10004 / NBRC 33097 / NRRL 1555)</name>
    <dbReference type="NCBI Taxonomy" id="763407"/>
    <lineage>
        <taxon>Eukaryota</taxon>
        <taxon>Fungi</taxon>
        <taxon>Fungi incertae sedis</taxon>
        <taxon>Mucoromycota</taxon>
        <taxon>Mucoromycotina</taxon>
        <taxon>Mucoromycetes</taxon>
        <taxon>Mucorales</taxon>
        <taxon>Phycomycetaceae</taxon>
        <taxon>Phycomyces</taxon>
    </lineage>
</organism>
<comment type="similarity">
    <text evidence="9">Belongs to the chloride channel (TC 2.A.49) family.</text>
</comment>
<dbReference type="GO" id="GO:0000324">
    <property type="term" value="C:fungal-type vacuole"/>
    <property type="evidence" value="ECO:0007669"/>
    <property type="project" value="TreeGrafter"/>
</dbReference>
<dbReference type="SUPFAM" id="SSF81340">
    <property type="entry name" value="Clc chloride channel"/>
    <property type="match status" value="1"/>
</dbReference>
<feature type="transmembrane region" description="Helical" evidence="9">
    <location>
        <begin position="280"/>
        <end position="298"/>
    </location>
</feature>
<keyword evidence="7 9" id="KW-0868">Chloride</keyword>
<dbReference type="Pfam" id="PF00654">
    <property type="entry name" value="Voltage_CLC"/>
    <property type="match status" value="1"/>
</dbReference>
<dbReference type="Gene3D" id="3.90.1280.20">
    <property type="match status" value="1"/>
</dbReference>
<dbReference type="STRING" id="763407.A0A162U7T5"/>
<dbReference type="PRINTS" id="PR00762">
    <property type="entry name" value="CLCHANNEL"/>
</dbReference>